<name>A0A2S5A4F1_9SPHI</name>
<dbReference type="PANTHER" id="PTHR34220:SF7">
    <property type="entry name" value="SENSOR HISTIDINE KINASE YPDA"/>
    <property type="match status" value="1"/>
</dbReference>
<dbReference type="Pfam" id="PF06580">
    <property type="entry name" value="His_kinase"/>
    <property type="match status" value="1"/>
</dbReference>
<feature type="domain" description="Signal transduction histidine kinase internal region" evidence="2">
    <location>
        <begin position="161"/>
        <end position="240"/>
    </location>
</feature>
<protein>
    <recommendedName>
        <fullName evidence="2">Signal transduction histidine kinase internal region domain-containing protein</fullName>
    </recommendedName>
</protein>
<dbReference type="SUPFAM" id="SSF55874">
    <property type="entry name" value="ATPase domain of HSP90 chaperone/DNA topoisomerase II/histidine kinase"/>
    <property type="match status" value="1"/>
</dbReference>
<gene>
    <name evidence="3" type="ORF">C3K47_08985</name>
</gene>
<sequence length="357" mass="41425">MIKNEFMDPLSRAQKFKLYTTYWFGYILLFSLIQGMPDNDFSSALTNELFSIAPRIIFVLVVVELLIPQLAFRKKTVQFIAVYVALIIVFAFVQRLIDNYLIIRYVMKHWTPEPLFAIPVMLYNILKLQFVATIPGVLKLFTHFAEQKNKLQQILAEKLQAELFSLRSQLQPHFLFNVLNSLYLKILDKSDDSAEIVLKISNLLRFSIYDVNRKSISLEEEIVSLKNYIDLQQLRFDNRLDMSLSVHGAVNGYHIEPFLILPFVENSYKYCLNDALSTAWITISVSTNNEWLTVKIENSLPADFPSEEKKDMAYCGVGIANVQRRLELLYPDEHQLTIKNNESSFFVSLKLKMNHVA</sequence>
<dbReference type="AlphaFoldDB" id="A0A2S5A4F1"/>
<evidence type="ECO:0000313" key="4">
    <source>
        <dbReference type="Proteomes" id="UP000236893"/>
    </source>
</evidence>
<reference evidence="3 4" key="1">
    <citation type="submission" date="2018-01" db="EMBL/GenBank/DDBJ databases">
        <authorList>
            <person name="Gaut B.S."/>
            <person name="Morton B.R."/>
            <person name="Clegg M.T."/>
            <person name="Duvall M.R."/>
        </authorList>
    </citation>
    <scope>NUCLEOTIDE SEQUENCE [LARGE SCALE GENOMIC DNA]</scope>
    <source>
        <strain evidence="3 4">HR-AV</strain>
    </source>
</reference>
<dbReference type="InterPro" id="IPR050640">
    <property type="entry name" value="Bact_2-comp_sensor_kinase"/>
</dbReference>
<dbReference type="GO" id="GO:0000155">
    <property type="term" value="F:phosphorelay sensor kinase activity"/>
    <property type="evidence" value="ECO:0007669"/>
    <property type="project" value="InterPro"/>
</dbReference>
<comment type="caution">
    <text evidence="3">The sequence shown here is derived from an EMBL/GenBank/DDBJ whole genome shotgun (WGS) entry which is preliminary data.</text>
</comment>
<dbReference type="RefSeq" id="WP_103788789.1">
    <property type="nucleotide sequence ID" value="NZ_PQVF01000005.1"/>
</dbReference>
<keyword evidence="1" id="KW-0472">Membrane</keyword>
<feature type="transmembrane region" description="Helical" evidence="1">
    <location>
        <begin position="117"/>
        <end position="141"/>
    </location>
</feature>
<feature type="transmembrane region" description="Helical" evidence="1">
    <location>
        <begin position="79"/>
        <end position="97"/>
    </location>
</feature>
<feature type="transmembrane region" description="Helical" evidence="1">
    <location>
        <begin position="21"/>
        <end position="37"/>
    </location>
</feature>
<dbReference type="InterPro" id="IPR010559">
    <property type="entry name" value="Sig_transdc_His_kin_internal"/>
</dbReference>
<dbReference type="PANTHER" id="PTHR34220">
    <property type="entry name" value="SENSOR HISTIDINE KINASE YPDA"/>
    <property type="match status" value="1"/>
</dbReference>
<evidence type="ECO:0000313" key="3">
    <source>
        <dbReference type="EMBL" id="POY37179.1"/>
    </source>
</evidence>
<dbReference type="OrthoDB" id="9792992at2"/>
<keyword evidence="4" id="KW-1185">Reference proteome</keyword>
<evidence type="ECO:0000256" key="1">
    <source>
        <dbReference type="SAM" id="Phobius"/>
    </source>
</evidence>
<accession>A0A2S5A4F1</accession>
<dbReference type="Proteomes" id="UP000236893">
    <property type="component" value="Unassembled WGS sequence"/>
</dbReference>
<organism evidence="3 4">
    <name type="scientific">Solitalea longa</name>
    <dbReference type="NCBI Taxonomy" id="2079460"/>
    <lineage>
        <taxon>Bacteria</taxon>
        <taxon>Pseudomonadati</taxon>
        <taxon>Bacteroidota</taxon>
        <taxon>Sphingobacteriia</taxon>
        <taxon>Sphingobacteriales</taxon>
        <taxon>Sphingobacteriaceae</taxon>
        <taxon>Solitalea</taxon>
    </lineage>
</organism>
<keyword evidence="1" id="KW-0812">Transmembrane</keyword>
<evidence type="ECO:0000259" key="2">
    <source>
        <dbReference type="Pfam" id="PF06580"/>
    </source>
</evidence>
<dbReference type="InterPro" id="IPR036890">
    <property type="entry name" value="HATPase_C_sf"/>
</dbReference>
<dbReference type="EMBL" id="PQVF01000005">
    <property type="protein sequence ID" value="POY37179.1"/>
    <property type="molecule type" value="Genomic_DNA"/>
</dbReference>
<keyword evidence="1" id="KW-1133">Transmembrane helix</keyword>
<proteinExistence type="predicted"/>
<dbReference type="GO" id="GO:0016020">
    <property type="term" value="C:membrane"/>
    <property type="evidence" value="ECO:0007669"/>
    <property type="project" value="InterPro"/>
</dbReference>
<feature type="transmembrane region" description="Helical" evidence="1">
    <location>
        <begin position="49"/>
        <end position="67"/>
    </location>
</feature>